<evidence type="ECO:0000313" key="7">
    <source>
        <dbReference type="Proteomes" id="UP000245609"/>
    </source>
</evidence>
<evidence type="ECO:0000256" key="4">
    <source>
        <dbReference type="SAM" id="MobiDB-lite"/>
    </source>
</evidence>
<dbReference type="GO" id="GO:0005739">
    <property type="term" value="C:mitochondrion"/>
    <property type="evidence" value="ECO:0007669"/>
    <property type="project" value="TreeGrafter"/>
</dbReference>
<comment type="similarity">
    <text evidence="1">Belongs to the RRF family.</text>
</comment>
<feature type="compositionally biased region" description="Basic residues" evidence="4">
    <location>
        <begin position="1"/>
        <end position="11"/>
    </location>
</feature>
<accession>A0A2T9ZI76</accession>
<keyword evidence="7" id="KW-1185">Reference proteome</keyword>
<dbReference type="Proteomes" id="UP000245609">
    <property type="component" value="Unassembled WGS sequence"/>
</dbReference>
<dbReference type="InterPro" id="IPR002661">
    <property type="entry name" value="Ribosome_recyc_fac"/>
</dbReference>
<protein>
    <recommendedName>
        <fullName evidence="5">Ribosome recycling factor domain-containing protein</fullName>
    </recommendedName>
</protein>
<dbReference type="Gene3D" id="3.30.1360.40">
    <property type="match status" value="1"/>
</dbReference>
<evidence type="ECO:0000256" key="1">
    <source>
        <dbReference type="ARBA" id="ARBA00005912"/>
    </source>
</evidence>
<comment type="function">
    <text evidence="3">Necessary for protein synthesis in mitochondria. Functions as a ribosome recycling factor in mitochondria.</text>
</comment>
<gene>
    <name evidence="6" type="ORF">BB560_001203</name>
</gene>
<dbReference type="SUPFAM" id="SSF55194">
    <property type="entry name" value="Ribosome recycling factor, RRF"/>
    <property type="match status" value="1"/>
</dbReference>
<keyword evidence="2" id="KW-0648">Protein biosynthesis</keyword>
<organism evidence="6 7">
    <name type="scientific">Smittium megazygosporum</name>
    <dbReference type="NCBI Taxonomy" id="133381"/>
    <lineage>
        <taxon>Eukaryota</taxon>
        <taxon>Fungi</taxon>
        <taxon>Fungi incertae sedis</taxon>
        <taxon>Zoopagomycota</taxon>
        <taxon>Kickxellomycotina</taxon>
        <taxon>Harpellomycetes</taxon>
        <taxon>Harpellales</taxon>
        <taxon>Legeriomycetaceae</taxon>
        <taxon>Smittium</taxon>
    </lineage>
</organism>
<dbReference type="GO" id="GO:0043023">
    <property type="term" value="F:ribosomal large subunit binding"/>
    <property type="evidence" value="ECO:0007669"/>
    <property type="project" value="TreeGrafter"/>
</dbReference>
<dbReference type="OrthoDB" id="407355at2759"/>
<dbReference type="PANTHER" id="PTHR20982:SF3">
    <property type="entry name" value="MITOCHONDRIAL RIBOSOME RECYCLING FACTOR PSEUDO 1"/>
    <property type="match status" value="1"/>
</dbReference>
<dbReference type="InterPro" id="IPR023584">
    <property type="entry name" value="Ribosome_recyc_fac_dom"/>
</dbReference>
<dbReference type="Pfam" id="PF01765">
    <property type="entry name" value="RRF"/>
    <property type="match status" value="1"/>
</dbReference>
<dbReference type="FunFam" id="3.30.1360.40:FF:000001">
    <property type="entry name" value="Ribosome-recycling factor"/>
    <property type="match status" value="1"/>
</dbReference>
<dbReference type="AlphaFoldDB" id="A0A2T9ZI76"/>
<dbReference type="GO" id="GO:0006412">
    <property type="term" value="P:translation"/>
    <property type="evidence" value="ECO:0007669"/>
    <property type="project" value="UniProtKB-KW"/>
</dbReference>
<dbReference type="InterPro" id="IPR036191">
    <property type="entry name" value="RRF_sf"/>
</dbReference>
<evidence type="ECO:0000313" key="6">
    <source>
        <dbReference type="EMBL" id="PVV04295.1"/>
    </source>
</evidence>
<proteinExistence type="inferred from homology"/>
<evidence type="ECO:0000256" key="2">
    <source>
        <dbReference type="ARBA" id="ARBA00022917"/>
    </source>
</evidence>
<name>A0A2T9ZI76_9FUNG</name>
<dbReference type="PANTHER" id="PTHR20982">
    <property type="entry name" value="RIBOSOME RECYCLING FACTOR"/>
    <property type="match status" value="1"/>
</dbReference>
<evidence type="ECO:0000256" key="3">
    <source>
        <dbReference type="ARBA" id="ARBA00024909"/>
    </source>
</evidence>
<reference evidence="6 7" key="1">
    <citation type="journal article" date="2018" name="MBio">
        <title>Comparative Genomics Reveals the Core Gene Toolbox for the Fungus-Insect Symbiosis.</title>
        <authorList>
            <person name="Wang Y."/>
            <person name="Stata M."/>
            <person name="Wang W."/>
            <person name="Stajich J.E."/>
            <person name="White M.M."/>
            <person name="Moncalvo J.M."/>
        </authorList>
    </citation>
    <scope>NUCLEOTIDE SEQUENCE [LARGE SCALE GENOMIC DNA]</scope>
    <source>
        <strain evidence="6 7">SC-DP-2</strain>
    </source>
</reference>
<sequence length="208" mass="23564">MWYSKNKKKPNKAQDKDPGPPVDIDNLVDLAALEEKMDREIESLFSSLASFNVGRANPSILSKISVSLSNSHDKVFLNKLADITIKDAQTLLVIPFEDESLKDIERAIRNVDLGLNPVKENNILKVLIPRQSNEAREKASKELKRLAEIVKVKIRKHRQNENKLLKSNSKANVPKDDVKFWEEQAVADHFISKVSSAVDAKLTELEKR</sequence>
<dbReference type="EMBL" id="MBFS01000141">
    <property type="protein sequence ID" value="PVV04295.1"/>
    <property type="molecule type" value="Genomic_DNA"/>
</dbReference>
<dbReference type="Gene3D" id="1.10.132.20">
    <property type="entry name" value="Ribosome-recycling factor"/>
    <property type="match status" value="1"/>
</dbReference>
<feature type="region of interest" description="Disordered" evidence="4">
    <location>
        <begin position="1"/>
        <end position="23"/>
    </location>
</feature>
<feature type="domain" description="Ribosome recycling factor" evidence="5">
    <location>
        <begin position="47"/>
        <end position="205"/>
    </location>
</feature>
<evidence type="ECO:0000259" key="5">
    <source>
        <dbReference type="Pfam" id="PF01765"/>
    </source>
</evidence>
<dbReference type="STRING" id="133381.A0A2T9ZI76"/>
<comment type="caution">
    <text evidence="6">The sequence shown here is derived from an EMBL/GenBank/DDBJ whole genome shotgun (WGS) entry which is preliminary data.</text>
</comment>